<name>A0A6J5LC43_9CAUD</name>
<feature type="region of interest" description="Disordered" evidence="1">
    <location>
        <begin position="1"/>
        <end position="24"/>
    </location>
</feature>
<protein>
    <submittedName>
        <fullName evidence="2">Uncharacterized protein</fullName>
    </submittedName>
</protein>
<evidence type="ECO:0000313" key="2">
    <source>
        <dbReference type="EMBL" id="CAB4131032.1"/>
    </source>
</evidence>
<accession>A0A6J5LC43</accession>
<evidence type="ECO:0000256" key="1">
    <source>
        <dbReference type="SAM" id="MobiDB-lite"/>
    </source>
</evidence>
<feature type="compositionally biased region" description="Polar residues" evidence="1">
    <location>
        <begin position="1"/>
        <end position="17"/>
    </location>
</feature>
<organism evidence="2">
    <name type="scientific">uncultured Caudovirales phage</name>
    <dbReference type="NCBI Taxonomy" id="2100421"/>
    <lineage>
        <taxon>Viruses</taxon>
        <taxon>Duplodnaviria</taxon>
        <taxon>Heunggongvirae</taxon>
        <taxon>Uroviricota</taxon>
        <taxon>Caudoviricetes</taxon>
        <taxon>Peduoviridae</taxon>
        <taxon>Maltschvirus</taxon>
        <taxon>Maltschvirus maltsch</taxon>
    </lineage>
</organism>
<dbReference type="EMBL" id="LR796248">
    <property type="protein sequence ID" value="CAB4131032.1"/>
    <property type="molecule type" value="Genomic_DNA"/>
</dbReference>
<reference evidence="2" key="1">
    <citation type="submission" date="2020-04" db="EMBL/GenBank/DDBJ databases">
        <authorList>
            <person name="Chiriac C."/>
            <person name="Salcher M."/>
            <person name="Ghai R."/>
            <person name="Kavagutti S V."/>
        </authorList>
    </citation>
    <scope>NUCLEOTIDE SEQUENCE</scope>
</reference>
<proteinExistence type="predicted"/>
<sequence length="506" mass="48676">MTSSAQNSKQILSQKGSAATPGVSFQGDNDTGIFSSASNSMGIAAGGTKIVDVTPTGVSITGSLTPSTALAVANGGTGATDASGARANLSAAKSGANSDITSITGLTTALTVTQGGTGAATLTGYVKGSGTAALTASATISGADISGNISGNAANVTGTVAVANGGTGGTTASAARANLSAASSGANSDISSLTGLTTALTAAQGGTGFGTYAVGDILYASTTNALSTLSDVATGNALISGGTSTAPSWGKIGLTTHVSGTLGVANGGTGAATLTGYVKGSGTSALTASATIPTSDLSGTLAVANGGTGQTTYTDGQLLIGNSTGNTLAKATLSPGTGISITNGSGTISIAATGTVFSYPSAGVVVSTGSAWGSSLTAPAGALVGTTDAQTLTNKAITPRVPAAIADGTSVTLNCDTTDLAYQTNTQAAGTLTMNAPTGTPTNGQKLVFRLQATNAQTFSWNSIFSGSVDQSLPTVSSSGSKYDYMGFVYNTQNTKWNMVAKNFGF</sequence>
<gene>
    <name evidence="2" type="ORF">UFOVP122_49</name>
</gene>